<dbReference type="SUPFAM" id="SSF56104">
    <property type="entry name" value="SAICAR synthase-like"/>
    <property type="match status" value="1"/>
</dbReference>
<dbReference type="OrthoDB" id="158357at2759"/>
<dbReference type="InterPro" id="IPR017455">
    <property type="entry name" value="Znf_FYVE-rel"/>
</dbReference>
<evidence type="ECO:0000256" key="13">
    <source>
        <dbReference type="SAM" id="Coils"/>
    </source>
</evidence>
<dbReference type="EMBL" id="CCBN010000007">
    <property type="protein sequence ID" value="CDO54457.1"/>
    <property type="molecule type" value="Genomic_DNA"/>
</dbReference>
<feature type="region of interest" description="Disordered" evidence="14">
    <location>
        <begin position="340"/>
        <end position="414"/>
    </location>
</feature>
<reference evidence="17" key="1">
    <citation type="submission" date="2014-03" db="EMBL/GenBank/DDBJ databases">
        <authorList>
            <person name="Casaregola S."/>
        </authorList>
    </citation>
    <scope>NUCLEOTIDE SEQUENCE [LARGE SCALE GENOMIC DNA]</scope>
    <source>
        <strain evidence="17">CLIB 918</strain>
    </source>
</reference>
<dbReference type="InterPro" id="IPR027484">
    <property type="entry name" value="PInositol-4-P-5-kinase_N"/>
</dbReference>
<dbReference type="Gene3D" id="3.30.810.10">
    <property type="entry name" value="2-Layer Sandwich"/>
    <property type="match status" value="1"/>
</dbReference>
<protein>
    <recommendedName>
        <fullName evidence="2">1-phosphatidylinositol-3-phosphate 5-kinase</fullName>
        <ecNumber evidence="2">2.7.1.150</ecNumber>
    </recommendedName>
    <alternativeName>
        <fullName evidence="10">Type III PIP kinase</fullName>
    </alternativeName>
</protein>
<keyword evidence="8" id="KW-0862">Zinc</keyword>
<dbReference type="PANTHER" id="PTHR45748">
    <property type="entry name" value="1-PHOSPHATIDYLINOSITOL 3-PHOSPHATE 5-KINASE-RELATED"/>
    <property type="match status" value="1"/>
</dbReference>
<keyword evidence="3 12" id="KW-0808">Transferase</keyword>
<dbReference type="PANTHER" id="PTHR45748:SF7">
    <property type="entry name" value="1-PHOSPHATIDYLINOSITOL 3-PHOSPHATE 5-KINASE-RELATED"/>
    <property type="match status" value="1"/>
</dbReference>
<gene>
    <name evidence="17" type="ORF">BN980_GECA07s05114g</name>
</gene>
<evidence type="ECO:0000256" key="12">
    <source>
        <dbReference type="PROSITE-ProRule" id="PRU00781"/>
    </source>
</evidence>
<feature type="compositionally biased region" description="Basic and acidic residues" evidence="14">
    <location>
        <begin position="1522"/>
        <end position="1538"/>
    </location>
</feature>
<feature type="compositionally biased region" description="Basic and acidic residues" evidence="14">
    <location>
        <begin position="1491"/>
        <end position="1503"/>
    </location>
</feature>
<dbReference type="EC" id="2.7.1.150" evidence="2"/>
<feature type="compositionally biased region" description="Polar residues" evidence="14">
    <location>
        <begin position="404"/>
        <end position="414"/>
    </location>
</feature>
<dbReference type="CDD" id="cd17300">
    <property type="entry name" value="PIPKc_PIKfyve"/>
    <property type="match status" value="1"/>
</dbReference>
<dbReference type="InterPro" id="IPR000306">
    <property type="entry name" value="Znf_FYVE"/>
</dbReference>
<keyword evidence="9 12" id="KW-0067">ATP-binding</keyword>
<feature type="region of interest" description="Disordered" evidence="14">
    <location>
        <begin position="1212"/>
        <end position="1623"/>
    </location>
</feature>
<dbReference type="FunFam" id="3.30.810.10:FF:000001">
    <property type="entry name" value="1-phosphatidylinositol 3-phosphate 5-kinase FAB1"/>
    <property type="match status" value="1"/>
</dbReference>
<feature type="domain" description="PIPK" evidence="16">
    <location>
        <begin position="1878"/>
        <end position="2206"/>
    </location>
</feature>
<dbReference type="SUPFAM" id="SSF57903">
    <property type="entry name" value="FYVE/PHD zinc finger"/>
    <property type="match status" value="1"/>
</dbReference>
<feature type="compositionally biased region" description="Low complexity" evidence="14">
    <location>
        <begin position="1340"/>
        <end position="1353"/>
    </location>
</feature>
<keyword evidence="6 11" id="KW-0863">Zinc-finger</keyword>
<feature type="compositionally biased region" description="Basic and acidic residues" evidence="14">
    <location>
        <begin position="1308"/>
        <end position="1325"/>
    </location>
</feature>
<dbReference type="STRING" id="1173061.A0A0J9XB02"/>
<dbReference type="FunFam" id="3.50.7.10:FF:000007">
    <property type="entry name" value="1-phosphatidylinositol 3-phosphate 5-kinase isoform X1"/>
    <property type="match status" value="1"/>
</dbReference>
<accession>A0A0J9XB02</accession>
<dbReference type="GO" id="GO:0010008">
    <property type="term" value="C:endosome membrane"/>
    <property type="evidence" value="ECO:0007669"/>
    <property type="project" value="TreeGrafter"/>
</dbReference>
<organism evidence="17 18">
    <name type="scientific">Geotrichum candidum</name>
    <name type="common">Oospora lactis</name>
    <name type="synonym">Dipodascus geotrichum</name>
    <dbReference type="NCBI Taxonomy" id="1173061"/>
    <lineage>
        <taxon>Eukaryota</taxon>
        <taxon>Fungi</taxon>
        <taxon>Dikarya</taxon>
        <taxon>Ascomycota</taxon>
        <taxon>Saccharomycotina</taxon>
        <taxon>Dipodascomycetes</taxon>
        <taxon>Dipodascales</taxon>
        <taxon>Dipodascaceae</taxon>
        <taxon>Geotrichum</taxon>
    </lineage>
</organism>
<keyword evidence="4" id="KW-0479">Metal-binding</keyword>
<dbReference type="Pfam" id="PF00118">
    <property type="entry name" value="Cpn60_TCP1"/>
    <property type="match status" value="1"/>
</dbReference>
<dbReference type="GO" id="GO:0000329">
    <property type="term" value="C:fungal-type vacuole membrane"/>
    <property type="evidence" value="ECO:0007669"/>
    <property type="project" value="TreeGrafter"/>
</dbReference>
<feature type="compositionally biased region" description="Polar residues" evidence="14">
    <location>
        <begin position="1589"/>
        <end position="1605"/>
    </location>
</feature>
<dbReference type="InterPro" id="IPR002423">
    <property type="entry name" value="Cpn60/GroEL/TCP-1"/>
</dbReference>
<evidence type="ECO:0000256" key="10">
    <source>
        <dbReference type="ARBA" id="ARBA00075294"/>
    </source>
</evidence>
<evidence type="ECO:0000256" key="4">
    <source>
        <dbReference type="ARBA" id="ARBA00022723"/>
    </source>
</evidence>
<keyword evidence="5 12" id="KW-0547">Nucleotide-binding</keyword>
<dbReference type="Gene3D" id="3.30.40.10">
    <property type="entry name" value="Zinc/RING finger domain, C3HC4 (zinc finger)"/>
    <property type="match status" value="1"/>
</dbReference>
<keyword evidence="7 12" id="KW-0418">Kinase</keyword>
<dbReference type="InterPro" id="IPR013083">
    <property type="entry name" value="Znf_RING/FYVE/PHD"/>
</dbReference>
<feature type="compositionally biased region" description="Polar residues" evidence="14">
    <location>
        <begin position="1240"/>
        <end position="1252"/>
    </location>
</feature>
<evidence type="ECO:0000256" key="7">
    <source>
        <dbReference type="ARBA" id="ARBA00022777"/>
    </source>
</evidence>
<feature type="region of interest" description="Disordered" evidence="14">
    <location>
        <begin position="77"/>
        <end position="134"/>
    </location>
</feature>
<feature type="compositionally biased region" description="Basic and acidic residues" evidence="14">
    <location>
        <begin position="1388"/>
        <end position="1401"/>
    </location>
</feature>
<dbReference type="PROSITE" id="PS51455">
    <property type="entry name" value="PIPK"/>
    <property type="match status" value="1"/>
</dbReference>
<feature type="compositionally biased region" description="Low complexity" evidence="14">
    <location>
        <begin position="113"/>
        <end position="124"/>
    </location>
</feature>
<evidence type="ECO:0000256" key="8">
    <source>
        <dbReference type="ARBA" id="ARBA00022833"/>
    </source>
</evidence>
<feature type="region of interest" description="Disordered" evidence="14">
    <location>
        <begin position="1"/>
        <end position="35"/>
    </location>
</feature>
<keyword evidence="13" id="KW-0175">Coiled coil</keyword>
<feature type="region of interest" description="Disordered" evidence="14">
    <location>
        <begin position="296"/>
        <end position="327"/>
    </location>
</feature>
<dbReference type="FunFam" id="3.30.800.10:FF:000005">
    <property type="entry name" value="1-phosphatidylinositol-3-phosphate 5-kinase (Fab1)"/>
    <property type="match status" value="1"/>
</dbReference>
<evidence type="ECO:0000256" key="2">
    <source>
        <dbReference type="ARBA" id="ARBA00012009"/>
    </source>
</evidence>
<dbReference type="PROSITE" id="PS50178">
    <property type="entry name" value="ZF_FYVE"/>
    <property type="match status" value="1"/>
</dbReference>
<feature type="coiled-coil region" evidence="13">
    <location>
        <begin position="1086"/>
        <end position="1120"/>
    </location>
</feature>
<comment type="caution">
    <text evidence="17">The sequence shown here is derived from an EMBL/GenBank/DDBJ whole genome shotgun (WGS) entry which is preliminary data.</text>
</comment>
<dbReference type="Proteomes" id="UP000242525">
    <property type="component" value="Unassembled WGS sequence"/>
</dbReference>
<feature type="region of interest" description="Disordered" evidence="14">
    <location>
        <begin position="1178"/>
        <end position="1198"/>
    </location>
</feature>
<evidence type="ECO:0000256" key="9">
    <source>
        <dbReference type="ARBA" id="ARBA00022840"/>
    </source>
</evidence>
<dbReference type="GO" id="GO:0032266">
    <property type="term" value="F:phosphatidylinositol-3-phosphate binding"/>
    <property type="evidence" value="ECO:0007669"/>
    <property type="project" value="UniProtKB-ARBA"/>
</dbReference>
<evidence type="ECO:0000256" key="6">
    <source>
        <dbReference type="ARBA" id="ARBA00022771"/>
    </source>
</evidence>
<feature type="compositionally biased region" description="Polar residues" evidence="14">
    <location>
        <begin position="1747"/>
        <end position="1759"/>
    </location>
</feature>
<evidence type="ECO:0000259" key="15">
    <source>
        <dbReference type="PROSITE" id="PS50178"/>
    </source>
</evidence>
<dbReference type="GO" id="GO:0005524">
    <property type="term" value="F:ATP binding"/>
    <property type="evidence" value="ECO:0007669"/>
    <property type="project" value="UniProtKB-UniRule"/>
</dbReference>
<evidence type="ECO:0000256" key="1">
    <source>
        <dbReference type="ARBA" id="ARBA00000768"/>
    </source>
</evidence>
<dbReference type="Gene3D" id="3.50.7.10">
    <property type="entry name" value="GroEL"/>
    <property type="match status" value="1"/>
</dbReference>
<evidence type="ECO:0000313" key="17">
    <source>
        <dbReference type="EMBL" id="CDO54457.1"/>
    </source>
</evidence>
<proteinExistence type="predicted"/>
<name>A0A0J9XB02_GEOCN</name>
<dbReference type="GO" id="GO:0008270">
    <property type="term" value="F:zinc ion binding"/>
    <property type="evidence" value="ECO:0007669"/>
    <property type="project" value="UniProtKB-KW"/>
</dbReference>
<dbReference type="GO" id="GO:0000285">
    <property type="term" value="F:1-phosphatidylinositol-3-phosphate 5-kinase activity"/>
    <property type="evidence" value="ECO:0007669"/>
    <property type="project" value="UniProtKB-EC"/>
</dbReference>
<comment type="catalytic activity">
    <reaction evidence="1">
        <text>a 1,2-diacyl-sn-glycero-3-phospho-(1D-myo-inositol-3-phosphate) + ATP = a 1,2-diacyl-sn-glycero-3-phospho-(1D-myo-inositol-3,5-bisphosphate) + ADP + H(+)</text>
        <dbReference type="Rhea" id="RHEA:13609"/>
        <dbReference type="ChEBI" id="CHEBI:15378"/>
        <dbReference type="ChEBI" id="CHEBI:30616"/>
        <dbReference type="ChEBI" id="CHEBI:57923"/>
        <dbReference type="ChEBI" id="CHEBI:58088"/>
        <dbReference type="ChEBI" id="CHEBI:456216"/>
        <dbReference type="EC" id="2.7.1.150"/>
    </reaction>
</comment>
<dbReference type="InterPro" id="IPR044769">
    <property type="entry name" value="PIKfyve_PIPKc"/>
</dbReference>
<dbReference type="InterPro" id="IPR011011">
    <property type="entry name" value="Znf_FYVE_PHD"/>
</dbReference>
<evidence type="ECO:0000256" key="11">
    <source>
        <dbReference type="PROSITE-ProRule" id="PRU00091"/>
    </source>
</evidence>
<evidence type="ECO:0000256" key="5">
    <source>
        <dbReference type="ARBA" id="ARBA00022741"/>
    </source>
</evidence>
<dbReference type="SMART" id="SM00064">
    <property type="entry name" value="FYVE"/>
    <property type="match status" value="1"/>
</dbReference>
<feature type="compositionally biased region" description="Polar residues" evidence="14">
    <location>
        <begin position="306"/>
        <end position="324"/>
    </location>
</feature>
<dbReference type="InterPro" id="IPR002498">
    <property type="entry name" value="PInositol-4-P-4/5-kinase_core"/>
</dbReference>
<evidence type="ECO:0000256" key="3">
    <source>
        <dbReference type="ARBA" id="ARBA00022679"/>
    </source>
</evidence>
<sequence>MSQRTTPKGAGVPPSEFSEVFTSFPTSGLKDPQTDPNIISNIFSKFRSVASNAVHQVLPSNSSESALNNDNLVVSLARPSRMSTRNYPPIRMKPSQNDRSKPPALQASTRPNSSTSIASTTSSSLHGNTYHQPLHTPRVVSSQSFDQVDHPNHIIGSILSTPAPSISVETEHAYPILANTFDTVSSGRDGDRDSDTESIISNARNYFISRVDRRPAPLKSGGLGKEFWMKDENATECFGCSTTFTTFRRKHHCRICGQIFCSNCTFLIPGDKFNHRGKMRVCNNCSKVIEKLDSSDEEDADEHTSEFSQTQLDIGEPVSQSDVQSVHRRVPQLEVSFSDSPRYSHRFSSRDERLSDGSDPSAVLYSDNDTSSIVPRPLTKIRKHESQSRSPSRNRSSFRRHRSGTSLSIDQGKSNIMRIGQRKKSFSFSQRPGVVIPSIVSQVSMKPIDLNRASISHAKAFIKQSLQDYGMKANLEKWIKSIMPPLLECAANIDLDIKGGDNIDIRHYVKLKRIPGGSPKHTKYIDGIVFSQTLSFKSMPQTINNPRILLANALFENPRLHVTKLLEIAKQESSRFDTIVQRVAQLEPNIILSSGYVSRTIVKRFDQMGIAVVSDVKLSVLNRIARYTQATISTYETLSFNTVLGTCAKFEVKTYKYENVAKKYLFFSGIPKQLGCTIVLRGANMDVLAMVKTVVEFMVYVVFNLKLESSLLEDHYANVPTSPTQTLTFPTTAGSSVKSSQISNDLDPYLNDFSKYHTDSILSASPFVQFGYPYLLTMARGTEDKLVAMDQEKEVEKLKVQLRGMLTTLGVESNLQMLPEDHDTIQKMADFLYGRQYQQLYDLWSKQKRQWELAYSLNPFMFTPSSHQDIVLLYSVVCTETATPCVGPELLVIGFYDKTDVTLGQFIENVCMSSNTACQEACGKTLKDHSRNYVHGTGSISATISDYPCPLPGMQESILMWSTCKICNNSTPILPMSDASWKYSLGKFFEISFWSSEIHVKDNICPHDMFRDRVRFFGWHNMVVRCVYEKVDLYKVSVPTPQITWDPEREIKLKVQCYSKMLQKINRFFDSVAGRLSSVNIDGLAVEKIEDCQQRIIELLKRAEDEKSLVVNELNDLYVKTQPVSYLPLNGVLRSVQELVVNWDLEFAEFEKQFFPSEKDITRITAQHLKRIFEKTNDDLTDEKKTPSSPNIEPDEKSALLIDSKEILSPVISSVDGEGKHDGSPDPPSDMKDSNEVKAGSSSNTGVTNPSDITADPSKNEAPDDAQAVTASSDDGGIELKPINTSATNIVPSNSLSMKSSLDGNDAELSKETPDNKSEKAESILEPRFSTTPSVSSDTNLNKLALSKSSASKLSKKQGEDSGKSTNTNEVEIVKRPISSVQSSRKSSVVEESDRKKRIVSEESVSNDTIPEELNQRKVKPLSSGSKLSGQSTPKRRTSLEQSPKLSFPFHNIPDLAISDEKISPVSTRPGTRSSSPRRDTPNSRVQEVVSRVEARMESQRANKHERKPSHLSDLSFTDSIAEEKSLDDQKSVKETSVRSKSPVKNRVGYIPALKPSSIERKPSSNSPEKSNTFDKFRSRIPQMKIEDGNSNSSTSLAGPSSSFNFRRKFGGTSSDKISLPPPSLRQRFGTRLEHHLMFGKFGNNTNNNNQKVSVSSLASHFEQLSKDFEKERARERQMLAQTRFRAFPVASSKPIVEIFNTVKDAVEEASQSESSDNEEDDEQVKSFSKNEETKDNDVATERLSRKSSGLSNVDSRSLNKAVDKDQTNPSETTDVEEALPVTAGTELPAKHSEETFDELDDSLKDENVDGSLTRMPSNVSQPSIFTPAKEFQQTERQSLLQSLASFWADRSATGWQPLEYPLAPSEHIFVDSDVIVREDEPSSLIAFSLSSPDYLEKLHNMRTSHPLNTESSETPEMDTSDELETHMLKKTGIHLKYQFQEGSAKLSCKIFYAEQFDALRRQCNCDSAYIQSLSRCVKWDSSGGKSGSAFLKTLDDRLVVKQLSPAELDAFLKFAPSYFEFMAKAFFHELPSVLSKIFGFYQIQIRNPISNKTMKMDVLVMENLFYNKKTTRIFDLKGSMRNRHVQQTGRENEVLLDENMVEFIYESPLFVREHSKKLLRSSLWNDTLFLAKMNVMDYSLVIAIDTESHELVVGIIDFIRTFTWDKKLESWVKERGLVGGGVKEPTVVSPRLYKARFREAMERYVLMVPDCWYQEEEPR</sequence>
<feature type="compositionally biased region" description="Polar residues" evidence="14">
    <location>
        <begin position="1329"/>
        <end position="1339"/>
    </location>
</feature>
<feature type="compositionally biased region" description="Polar residues" evidence="14">
    <location>
        <begin position="1283"/>
        <end position="1303"/>
    </location>
</feature>
<dbReference type="SUPFAM" id="SSF52029">
    <property type="entry name" value="GroEL apical domain-like"/>
    <property type="match status" value="1"/>
</dbReference>
<feature type="region of interest" description="Disordered" evidence="14">
    <location>
        <begin position="1708"/>
        <end position="1798"/>
    </location>
</feature>
<feature type="compositionally biased region" description="Basic and acidic residues" evidence="14">
    <location>
        <begin position="1729"/>
        <end position="1745"/>
    </location>
</feature>
<keyword evidence="18" id="KW-1185">Reference proteome</keyword>
<evidence type="ECO:0000259" key="16">
    <source>
        <dbReference type="PROSITE" id="PS51455"/>
    </source>
</evidence>
<dbReference type="SMART" id="SM00330">
    <property type="entry name" value="PIPKc"/>
    <property type="match status" value="1"/>
</dbReference>
<dbReference type="Pfam" id="PF01363">
    <property type="entry name" value="FYVE"/>
    <property type="match status" value="1"/>
</dbReference>
<feature type="compositionally biased region" description="Low complexity" evidence="14">
    <location>
        <begin position="1464"/>
        <end position="1475"/>
    </location>
</feature>
<feature type="domain" description="FYVE-type" evidence="15">
    <location>
        <begin position="231"/>
        <end position="290"/>
    </location>
</feature>
<feature type="compositionally biased region" description="Basic and acidic residues" evidence="14">
    <location>
        <begin position="1217"/>
        <end position="1236"/>
    </location>
</feature>
<dbReference type="InterPro" id="IPR027483">
    <property type="entry name" value="PInositol-4-P-4/5-kinase_C_sf"/>
</dbReference>
<dbReference type="Pfam" id="PF01504">
    <property type="entry name" value="PIP5K"/>
    <property type="match status" value="1"/>
</dbReference>
<feature type="compositionally biased region" description="Polar residues" evidence="14">
    <location>
        <begin position="1423"/>
        <end position="1433"/>
    </location>
</feature>
<evidence type="ECO:0000256" key="14">
    <source>
        <dbReference type="SAM" id="MobiDB-lite"/>
    </source>
</evidence>
<evidence type="ECO:0000313" key="18">
    <source>
        <dbReference type="Proteomes" id="UP000242525"/>
    </source>
</evidence>
<dbReference type="InterPro" id="IPR027409">
    <property type="entry name" value="GroEL-like_apical_dom_sf"/>
</dbReference>
<dbReference type="GO" id="GO:0046854">
    <property type="term" value="P:phosphatidylinositol phosphate biosynthetic process"/>
    <property type="evidence" value="ECO:0007669"/>
    <property type="project" value="TreeGrafter"/>
</dbReference>
<dbReference type="FunFam" id="3.30.40.10:FF:000283">
    <property type="entry name" value="1-phosphatidylinositol-3-phosphate 5-kinase (Fab1)"/>
    <property type="match status" value="1"/>
</dbReference>
<dbReference type="Gene3D" id="3.30.800.10">
    <property type="entry name" value="Phosphatidylinositol Phosphate Kinase II Beta"/>
    <property type="match status" value="1"/>
</dbReference>